<feature type="region of interest" description="Disordered" evidence="1">
    <location>
        <begin position="1"/>
        <end position="23"/>
    </location>
</feature>
<feature type="compositionally biased region" description="Basic and acidic residues" evidence="1">
    <location>
        <begin position="1"/>
        <end position="21"/>
    </location>
</feature>
<proteinExistence type="predicted"/>
<comment type="caution">
    <text evidence="3">The sequence shown here is derived from an EMBL/GenBank/DDBJ whole genome shotgun (WGS) entry which is preliminary data.</text>
</comment>
<dbReference type="OrthoDB" id="9811177at2"/>
<keyword evidence="4" id="KW-1185">Reference proteome</keyword>
<dbReference type="Proteomes" id="UP000317893">
    <property type="component" value="Unassembled WGS sequence"/>
</dbReference>
<dbReference type="InterPro" id="IPR053136">
    <property type="entry name" value="UTP_pyrophosphatase-like"/>
</dbReference>
<sequence>MVEARRSGLEDHGAHEAVEVRRSRRRRRTVSAYREGGRTVVLIPAGFSPAQERQWVDAMLVRLADGDRRRRPSDTQLAARAADLSTRYLGGLARPTSVRWVANQTTRWGSCTPADGTIRISDRVKGMPGYVLDYVLLHELAHLLHPGHDRAFWRLIEGYPRLERARGYLEGVSATAGLDLDDTADTPEDVVPDDAADDAIAL</sequence>
<dbReference type="PANTHER" id="PTHR30399">
    <property type="entry name" value="UNCHARACTERIZED PROTEIN YGJP"/>
    <property type="match status" value="1"/>
</dbReference>
<evidence type="ECO:0000256" key="1">
    <source>
        <dbReference type="SAM" id="MobiDB-lite"/>
    </source>
</evidence>
<evidence type="ECO:0000259" key="2">
    <source>
        <dbReference type="Pfam" id="PF01863"/>
    </source>
</evidence>
<dbReference type="Gene3D" id="3.30.2010.10">
    <property type="entry name" value="Metalloproteases ('zincins'), catalytic domain"/>
    <property type="match status" value="1"/>
</dbReference>
<protein>
    <recommendedName>
        <fullName evidence="2">YgjP-like metallopeptidase domain-containing protein</fullName>
    </recommendedName>
</protein>
<reference evidence="3 4" key="1">
    <citation type="submission" date="2019-06" db="EMBL/GenBank/DDBJ databases">
        <title>Sequencing the genomes of 1000 actinobacteria strains.</title>
        <authorList>
            <person name="Klenk H.-P."/>
        </authorList>
    </citation>
    <scope>NUCLEOTIDE SEQUENCE [LARGE SCALE GENOMIC DNA]</scope>
    <source>
        <strain evidence="3 4">DSM 18607</strain>
    </source>
</reference>
<evidence type="ECO:0000313" key="4">
    <source>
        <dbReference type="Proteomes" id="UP000317893"/>
    </source>
</evidence>
<dbReference type="Pfam" id="PF01863">
    <property type="entry name" value="YgjP-like"/>
    <property type="match status" value="1"/>
</dbReference>
<organism evidence="3 4">
    <name type="scientific">Lapillicoccus jejuensis</name>
    <dbReference type="NCBI Taxonomy" id="402171"/>
    <lineage>
        <taxon>Bacteria</taxon>
        <taxon>Bacillati</taxon>
        <taxon>Actinomycetota</taxon>
        <taxon>Actinomycetes</taxon>
        <taxon>Micrococcales</taxon>
        <taxon>Intrasporangiaceae</taxon>
        <taxon>Lapillicoccus</taxon>
    </lineage>
</organism>
<accession>A0A542DWN0</accession>
<gene>
    <name evidence="3" type="ORF">FB458_0374</name>
</gene>
<name>A0A542DWN0_9MICO</name>
<dbReference type="PANTHER" id="PTHR30399:SF1">
    <property type="entry name" value="UTP PYROPHOSPHATASE"/>
    <property type="match status" value="1"/>
</dbReference>
<dbReference type="EMBL" id="VFMN01000001">
    <property type="protein sequence ID" value="TQJ07314.1"/>
    <property type="molecule type" value="Genomic_DNA"/>
</dbReference>
<dbReference type="AlphaFoldDB" id="A0A542DWN0"/>
<feature type="domain" description="YgjP-like metallopeptidase" evidence="2">
    <location>
        <begin position="95"/>
        <end position="165"/>
    </location>
</feature>
<dbReference type="RefSeq" id="WP_141846251.1">
    <property type="nucleotide sequence ID" value="NZ_BAAAPR010000006.1"/>
</dbReference>
<evidence type="ECO:0000313" key="3">
    <source>
        <dbReference type="EMBL" id="TQJ07314.1"/>
    </source>
</evidence>
<dbReference type="InterPro" id="IPR002725">
    <property type="entry name" value="YgjP-like_metallopeptidase"/>
</dbReference>